<proteinExistence type="predicted"/>
<protein>
    <submittedName>
        <fullName evidence="2">Uncharacterized protein</fullName>
    </submittedName>
</protein>
<dbReference type="AlphaFoldDB" id="A0A3E2B1X3"/>
<organism evidence="2 3">
    <name type="scientific">Evtepia gabavorous</name>
    <dbReference type="NCBI Taxonomy" id="2211183"/>
    <lineage>
        <taxon>Bacteria</taxon>
        <taxon>Bacillati</taxon>
        <taxon>Bacillota</taxon>
        <taxon>Clostridia</taxon>
        <taxon>Eubacteriales</taxon>
        <taxon>Evtepia</taxon>
    </lineage>
</organism>
<evidence type="ECO:0000313" key="3">
    <source>
        <dbReference type="Proteomes" id="UP000260649"/>
    </source>
</evidence>
<keyword evidence="3" id="KW-1185">Reference proteome</keyword>
<evidence type="ECO:0000313" key="2">
    <source>
        <dbReference type="EMBL" id="RFT05981.1"/>
    </source>
</evidence>
<sequence>MKRIGQKQLSLLLCLVLLFTMAIPAGARASDYFNNTYVSATAVGGGTLRIKVDVAASGIMQELGATEIIVHERQANGTYKPVRTFTRNQNANLIRKNCASNVISLTYKGTPGKYYYITAHCYAKNASGTGATWIGSNAVRA</sequence>
<keyword evidence="1" id="KW-0732">Signal</keyword>
<dbReference type="Proteomes" id="UP000260649">
    <property type="component" value="Unassembled WGS sequence"/>
</dbReference>
<dbReference type="EMBL" id="QQRQ01000020">
    <property type="protein sequence ID" value="RFT05981.1"/>
    <property type="molecule type" value="Genomic_DNA"/>
</dbReference>
<gene>
    <name evidence="2" type="ORF">DV520_09865</name>
</gene>
<feature type="chain" id="PRO_5017557630" evidence="1">
    <location>
        <begin position="30"/>
        <end position="141"/>
    </location>
</feature>
<name>A0A3E2B1X3_9FIRM</name>
<accession>A0A3E2B1X3</accession>
<reference evidence="2 3" key="1">
    <citation type="submission" date="2018-07" db="EMBL/GenBank/DDBJ databases">
        <title>GABA Modulating Bacteria of the Human Gut Microbiota.</title>
        <authorList>
            <person name="Strandwitz P."/>
            <person name="Kim K.H."/>
            <person name="Terekhova D."/>
            <person name="Liu J.K."/>
            <person name="Sharma A."/>
            <person name="Levering J."/>
            <person name="Mcdonald D."/>
            <person name="Dietrich D."/>
            <person name="Ramadhar T.R."/>
            <person name="Lekbua A."/>
            <person name="Mroue N."/>
            <person name="Liston C."/>
            <person name="Stewart E.J."/>
            <person name="Dubin M.J."/>
            <person name="Zengler K."/>
            <person name="Knight R."/>
            <person name="Gilbert J.A."/>
            <person name="Clardy J."/>
            <person name="Lewis K."/>
        </authorList>
    </citation>
    <scope>NUCLEOTIDE SEQUENCE [LARGE SCALE GENOMIC DNA]</scope>
    <source>
        <strain evidence="2 3">KLE1738</strain>
    </source>
</reference>
<comment type="caution">
    <text evidence="2">The sequence shown here is derived from an EMBL/GenBank/DDBJ whole genome shotgun (WGS) entry which is preliminary data.</text>
</comment>
<dbReference type="GeneID" id="97996039"/>
<feature type="signal peptide" evidence="1">
    <location>
        <begin position="1"/>
        <end position="29"/>
    </location>
</feature>
<dbReference type="RefSeq" id="WP_021919107.1">
    <property type="nucleotide sequence ID" value="NZ_CAKXKJ010000007.1"/>
</dbReference>
<evidence type="ECO:0000256" key="1">
    <source>
        <dbReference type="SAM" id="SignalP"/>
    </source>
</evidence>